<evidence type="ECO:0000256" key="2">
    <source>
        <dbReference type="ARBA" id="ARBA00023054"/>
    </source>
</evidence>
<evidence type="ECO:0000313" key="5">
    <source>
        <dbReference type="EMBL" id="KAJ8539701.1"/>
    </source>
</evidence>
<evidence type="ECO:0000256" key="3">
    <source>
        <dbReference type="ARBA" id="ARBA00023136"/>
    </source>
</evidence>
<gene>
    <name evidence="5" type="ORF">K7X08_013953</name>
</gene>
<keyword evidence="6" id="KW-1185">Reference proteome</keyword>
<dbReference type="PANTHER" id="PTHR11017">
    <property type="entry name" value="LEUCINE-RICH REPEAT-CONTAINING PROTEIN"/>
    <property type="match status" value="1"/>
</dbReference>
<dbReference type="OrthoDB" id="1306028at2759"/>
<accession>A0A9Q1LPU2</accession>
<comment type="caution">
    <text evidence="5">The sequence shown here is derived from an EMBL/GenBank/DDBJ whole genome shotgun (WGS) entry which is preliminary data.</text>
</comment>
<feature type="domain" description="NB-ARC" evidence="4">
    <location>
        <begin position="51"/>
        <end position="192"/>
    </location>
</feature>
<dbReference type="Proteomes" id="UP001152561">
    <property type="component" value="Unassembled WGS sequence"/>
</dbReference>
<evidence type="ECO:0000259" key="4">
    <source>
        <dbReference type="Pfam" id="PF00931"/>
    </source>
</evidence>
<proteinExistence type="predicted"/>
<dbReference type="AlphaFoldDB" id="A0A9Q1LPU2"/>
<evidence type="ECO:0000256" key="1">
    <source>
        <dbReference type="ARBA" id="ARBA00004170"/>
    </source>
</evidence>
<dbReference type="GO" id="GO:0005524">
    <property type="term" value="F:ATP binding"/>
    <property type="evidence" value="ECO:0007669"/>
    <property type="project" value="UniProtKB-KW"/>
</dbReference>
<evidence type="ECO:0000313" key="6">
    <source>
        <dbReference type="Proteomes" id="UP001152561"/>
    </source>
</evidence>
<dbReference type="GO" id="GO:0006952">
    <property type="term" value="P:defense response"/>
    <property type="evidence" value="ECO:0007669"/>
    <property type="project" value="InterPro"/>
</dbReference>
<dbReference type="GO" id="GO:0043531">
    <property type="term" value="F:ADP binding"/>
    <property type="evidence" value="ECO:0007669"/>
    <property type="project" value="InterPro"/>
</dbReference>
<dbReference type="Pfam" id="PF00931">
    <property type="entry name" value="NB-ARC"/>
    <property type="match status" value="1"/>
</dbReference>
<dbReference type="Gene3D" id="3.40.50.300">
    <property type="entry name" value="P-loop containing nucleotide triphosphate hydrolases"/>
    <property type="match status" value="1"/>
</dbReference>
<dbReference type="PANTHER" id="PTHR11017:SF545">
    <property type="entry name" value="TIR DOMAIN-CONTAINING PROTEIN"/>
    <property type="match status" value="1"/>
</dbReference>
<keyword evidence="2" id="KW-0175">Coiled coil</keyword>
<sequence length="207" mass="23521">MDKQSYLSSMVWIHHMFFADAFAKHELRIESECIRDLVDQISSKLCNTSSSLEKVKCLLKMEINDVRIVGIWGMGGVGKTTIARAIFDTISSQFDGACFLADIKEYKDGMHSLQNILLSELLRGEKSHVNNKIDGRHLISRRLRVMKVLVVLDDINHEDHMEYLAGDLRWFGNGSRIIATTRNKHLIGKNDVVYEVTTSVEHERGSG</sequence>
<keyword evidence="3" id="KW-0472">Membrane</keyword>
<dbReference type="EMBL" id="JAJAGQ010000016">
    <property type="protein sequence ID" value="KAJ8539701.1"/>
    <property type="molecule type" value="Genomic_DNA"/>
</dbReference>
<comment type="subcellular location">
    <subcellularLocation>
        <location evidence="1">Membrane</location>
        <topology evidence="1">Peripheral membrane protein</topology>
    </subcellularLocation>
</comment>
<protein>
    <recommendedName>
        <fullName evidence="4">NB-ARC domain-containing protein</fullName>
    </recommendedName>
</protein>
<dbReference type="InterPro" id="IPR044974">
    <property type="entry name" value="Disease_R_plants"/>
</dbReference>
<dbReference type="PRINTS" id="PR00364">
    <property type="entry name" value="DISEASERSIST"/>
</dbReference>
<dbReference type="GO" id="GO:0016020">
    <property type="term" value="C:membrane"/>
    <property type="evidence" value="ECO:0007669"/>
    <property type="project" value="UniProtKB-SubCell"/>
</dbReference>
<dbReference type="InterPro" id="IPR027417">
    <property type="entry name" value="P-loop_NTPase"/>
</dbReference>
<dbReference type="InterPro" id="IPR002182">
    <property type="entry name" value="NB-ARC"/>
</dbReference>
<dbReference type="SUPFAM" id="SSF52540">
    <property type="entry name" value="P-loop containing nucleoside triphosphate hydrolases"/>
    <property type="match status" value="1"/>
</dbReference>
<reference evidence="6" key="1">
    <citation type="journal article" date="2023" name="Proc. Natl. Acad. Sci. U.S.A.">
        <title>Genomic and structural basis for evolution of tropane alkaloid biosynthesis.</title>
        <authorList>
            <person name="Wanga Y.-J."/>
            <person name="Taina T."/>
            <person name="Yua J.-Y."/>
            <person name="Lia J."/>
            <person name="Xua B."/>
            <person name="Chenc J."/>
            <person name="D'Auriad J.C."/>
            <person name="Huanga J.-P."/>
            <person name="Huanga S.-X."/>
        </authorList>
    </citation>
    <scope>NUCLEOTIDE SEQUENCE [LARGE SCALE GENOMIC DNA]</scope>
    <source>
        <strain evidence="6">cv. KIB-2019</strain>
    </source>
</reference>
<name>A0A9Q1LPU2_9SOLA</name>
<organism evidence="5 6">
    <name type="scientific">Anisodus acutangulus</name>
    <dbReference type="NCBI Taxonomy" id="402998"/>
    <lineage>
        <taxon>Eukaryota</taxon>
        <taxon>Viridiplantae</taxon>
        <taxon>Streptophyta</taxon>
        <taxon>Embryophyta</taxon>
        <taxon>Tracheophyta</taxon>
        <taxon>Spermatophyta</taxon>
        <taxon>Magnoliopsida</taxon>
        <taxon>eudicotyledons</taxon>
        <taxon>Gunneridae</taxon>
        <taxon>Pentapetalae</taxon>
        <taxon>asterids</taxon>
        <taxon>lamiids</taxon>
        <taxon>Solanales</taxon>
        <taxon>Solanaceae</taxon>
        <taxon>Solanoideae</taxon>
        <taxon>Hyoscyameae</taxon>
        <taxon>Anisodus</taxon>
    </lineage>
</organism>